<feature type="domain" description="BED-type" evidence="11">
    <location>
        <begin position="20"/>
        <end position="78"/>
    </location>
</feature>
<keyword evidence="2" id="KW-0479">Metal-binding</keyword>
<accession>A0A482XEL0</accession>
<dbReference type="GO" id="GO:0003677">
    <property type="term" value="F:DNA binding"/>
    <property type="evidence" value="ECO:0007669"/>
    <property type="project" value="UniProtKB-KW"/>
</dbReference>
<dbReference type="EMBL" id="QKKF02011224">
    <property type="protein sequence ID" value="RZF44183.1"/>
    <property type="molecule type" value="Genomic_DNA"/>
</dbReference>
<name>A0A482XEL0_LAOST</name>
<dbReference type="InterPro" id="IPR008906">
    <property type="entry name" value="HATC_C_dom"/>
</dbReference>
<dbReference type="GO" id="GO:0005634">
    <property type="term" value="C:nucleus"/>
    <property type="evidence" value="ECO:0007669"/>
    <property type="project" value="UniProtKB-SubCell"/>
</dbReference>
<dbReference type="PANTHER" id="PTHR46481:SF10">
    <property type="entry name" value="ZINC FINGER BED DOMAIN-CONTAINING PROTEIN 39"/>
    <property type="match status" value="1"/>
</dbReference>
<dbReference type="SMART" id="SM00614">
    <property type="entry name" value="ZnF_BED"/>
    <property type="match status" value="1"/>
</dbReference>
<dbReference type="GO" id="GO:0009791">
    <property type="term" value="P:post-embryonic development"/>
    <property type="evidence" value="ECO:0007669"/>
    <property type="project" value="UniProtKB-ARBA"/>
</dbReference>
<gene>
    <name evidence="12" type="ORF">LSTR_LSTR003823</name>
</gene>
<sequence>MVRTREKIHPKYDKLVIPASMRSIYWKYYGFPADEDGEIIDRFKIVCTLCKTVIAYNKNTSNLRTHLINKHSQILLKLEEGKTENPPPKATPKAIDKTKKRKNSRKKDNTDKLLYCTDADGEIKSHIERFFELQEPEESSSPAVEVEGIETSVNEVTYLLNNSLDNDISKSKASNAVTEFIISDLQLPDILEAVGFQRLLASLLSPCLIPSKDRFIQETLPMVYRTHKEALKTVISSCSLFSLGIEEWSSDTCGNYVTFSLNFLNKSPEDGLKRRVLSTVHTSLISDFKSCSDTIDEMLLEFGVKSENIKAAVCATEDAIILNYLSCRGYTVVPCLITMIQKMLTSVCFSMQEVRDIVVKTRTLLGLIFKNPKATGSLQIQDELLQLDETRLNSDYPEVWLSTYTMLEELKKRRSIVCNVIDTLGASDEEKLLLAFSDEEWSLVSDVVMTTLAEEKSPLVSIVRPLLNELLNSRLLITKEDSDFAVILKTKIFKSLEKFYSEESVETLLKISTVLDPRLKSMVLTDDKEITTIIKEELIKAMGEIGLSNEDQEIGVAKKPRLSGMELLLRNVCIKNQPLSKADRADIEMMQYESEPSANLEGCPLVWWQCSSNKYPYLTVLAKNYNSIPATVYPQSWIPMEKNVAFHMKRARFPLELVDPILFLHSNYNTNDN</sequence>
<proteinExistence type="predicted"/>
<dbReference type="InterPro" id="IPR003656">
    <property type="entry name" value="Znf_BED"/>
</dbReference>
<comment type="caution">
    <text evidence="12">The sequence shown here is derived from an EMBL/GenBank/DDBJ whole genome shotgun (WGS) entry which is preliminary data.</text>
</comment>
<dbReference type="FunCoup" id="A0A482XEL0">
    <property type="interactions" value="172"/>
</dbReference>
<evidence type="ECO:0000256" key="5">
    <source>
        <dbReference type="ARBA" id="ARBA00023015"/>
    </source>
</evidence>
<dbReference type="OrthoDB" id="1607513at2759"/>
<dbReference type="AlphaFoldDB" id="A0A482XEL0"/>
<evidence type="ECO:0000256" key="10">
    <source>
        <dbReference type="SAM" id="MobiDB-lite"/>
    </source>
</evidence>
<evidence type="ECO:0000256" key="6">
    <source>
        <dbReference type="ARBA" id="ARBA00023125"/>
    </source>
</evidence>
<keyword evidence="4" id="KW-0862">Zinc</keyword>
<keyword evidence="6" id="KW-0238">DNA-binding</keyword>
<evidence type="ECO:0000256" key="4">
    <source>
        <dbReference type="ARBA" id="ARBA00022833"/>
    </source>
</evidence>
<dbReference type="PROSITE" id="PS50808">
    <property type="entry name" value="ZF_BED"/>
    <property type="match status" value="1"/>
</dbReference>
<reference evidence="12 13" key="1">
    <citation type="journal article" date="2017" name="Gigascience">
        <title>Genome sequence of the small brown planthopper, Laodelphax striatellus.</title>
        <authorList>
            <person name="Zhu J."/>
            <person name="Jiang F."/>
            <person name="Wang X."/>
            <person name="Yang P."/>
            <person name="Bao Y."/>
            <person name="Zhao W."/>
            <person name="Wang W."/>
            <person name="Lu H."/>
            <person name="Wang Q."/>
            <person name="Cui N."/>
            <person name="Li J."/>
            <person name="Chen X."/>
            <person name="Luo L."/>
            <person name="Yu J."/>
            <person name="Kang L."/>
            <person name="Cui F."/>
        </authorList>
    </citation>
    <scope>NUCLEOTIDE SEQUENCE [LARGE SCALE GENOMIC DNA]</scope>
    <source>
        <strain evidence="12">Lst14</strain>
    </source>
</reference>
<dbReference type="Proteomes" id="UP000291343">
    <property type="component" value="Unassembled WGS sequence"/>
</dbReference>
<feature type="region of interest" description="Disordered" evidence="10">
    <location>
        <begin position="79"/>
        <end position="107"/>
    </location>
</feature>
<keyword evidence="13" id="KW-1185">Reference proteome</keyword>
<keyword evidence="3 9" id="KW-0863">Zinc-finger</keyword>
<evidence type="ECO:0000256" key="2">
    <source>
        <dbReference type="ARBA" id="ARBA00022723"/>
    </source>
</evidence>
<dbReference type="InterPro" id="IPR012337">
    <property type="entry name" value="RNaseH-like_sf"/>
</dbReference>
<evidence type="ECO:0000256" key="3">
    <source>
        <dbReference type="ARBA" id="ARBA00022771"/>
    </source>
</evidence>
<evidence type="ECO:0000259" key="11">
    <source>
        <dbReference type="PROSITE" id="PS50808"/>
    </source>
</evidence>
<dbReference type="STRING" id="195883.A0A482XEL0"/>
<dbReference type="PANTHER" id="PTHR46481">
    <property type="entry name" value="ZINC FINGER BED DOMAIN-CONTAINING PROTEIN 4"/>
    <property type="match status" value="1"/>
</dbReference>
<keyword evidence="7" id="KW-0804">Transcription</keyword>
<dbReference type="SUPFAM" id="SSF57667">
    <property type="entry name" value="beta-beta-alpha zinc fingers"/>
    <property type="match status" value="1"/>
</dbReference>
<evidence type="ECO:0000313" key="13">
    <source>
        <dbReference type="Proteomes" id="UP000291343"/>
    </source>
</evidence>
<evidence type="ECO:0000313" key="12">
    <source>
        <dbReference type="EMBL" id="RZF44183.1"/>
    </source>
</evidence>
<evidence type="ECO:0000256" key="9">
    <source>
        <dbReference type="PROSITE-ProRule" id="PRU00027"/>
    </source>
</evidence>
<dbReference type="GO" id="GO:0008270">
    <property type="term" value="F:zinc ion binding"/>
    <property type="evidence" value="ECO:0007669"/>
    <property type="project" value="UniProtKB-KW"/>
</dbReference>
<organism evidence="12 13">
    <name type="scientific">Laodelphax striatellus</name>
    <name type="common">Small brown planthopper</name>
    <name type="synonym">Delphax striatella</name>
    <dbReference type="NCBI Taxonomy" id="195883"/>
    <lineage>
        <taxon>Eukaryota</taxon>
        <taxon>Metazoa</taxon>
        <taxon>Ecdysozoa</taxon>
        <taxon>Arthropoda</taxon>
        <taxon>Hexapoda</taxon>
        <taxon>Insecta</taxon>
        <taxon>Pterygota</taxon>
        <taxon>Neoptera</taxon>
        <taxon>Paraneoptera</taxon>
        <taxon>Hemiptera</taxon>
        <taxon>Auchenorrhyncha</taxon>
        <taxon>Fulgoroidea</taxon>
        <taxon>Delphacidae</taxon>
        <taxon>Criomorphinae</taxon>
        <taxon>Laodelphax</taxon>
    </lineage>
</organism>
<evidence type="ECO:0000256" key="8">
    <source>
        <dbReference type="ARBA" id="ARBA00023242"/>
    </source>
</evidence>
<dbReference type="InterPro" id="IPR036236">
    <property type="entry name" value="Znf_C2H2_sf"/>
</dbReference>
<evidence type="ECO:0000256" key="1">
    <source>
        <dbReference type="ARBA" id="ARBA00004123"/>
    </source>
</evidence>
<dbReference type="Pfam" id="PF05699">
    <property type="entry name" value="Dimer_Tnp_hAT"/>
    <property type="match status" value="1"/>
</dbReference>
<dbReference type="InParanoid" id="A0A482XEL0"/>
<evidence type="ECO:0000256" key="7">
    <source>
        <dbReference type="ARBA" id="ARBA00023163"/>
    </source>
</evidence>
<dbReference type="InterPro" id="IPR052035">
    <property type="entry name" value="ZnF_BED_domain_contain"/>
</dbReference>
<keyword evidence="5" id="KW-0805">Transcription regulation</keyword>
<dbReference type="SUPFAM" id="SSF53098">
    <property type="entry name" value="Ribonuclease H-like"/>
    <property type="match status" value="1"/>
</dbReference>
<dbReference type="GO" id="GO:0046983">
    <property type="term" value="F:protein dimerization activity"/>
    <property type="evidence" value="ECO:0007669"/>
    <property type="project" value="InterPro"/>
</dbReference>
<comment type="subcellular location">
    <subcellularLocation>
        <location evidence="1">Nucleus</location>
    </subcellularLocation>
</comment>
<protein>
    <recommendedName>
        <fullName evidence="11">BED-type domain-containing protein</fullName>
    </recommendedName>
</protein>
<keyword evidence="8" id="KW-0539">Nucleus</keyword>
<dbReference type="Pfam" id="PF02892">
    <property type="entry name" value="zf-BED"/>
    <property type="match status" value="1"/>
</dbReference>